<name>A0A8A4TGU2_SULCO</name>
<feature type="domain" description="SUI1" evidence="4">
    <location>
        <begin position="58"/>
        <end position="120"/>
    </location>
</feature>
<gene>
    <name evidence="5" type="ORF">J3U87_24415</name>
</gene>
<keyword evidence="6" id="KW-1185">Reference proteome</keyword>
<dbReference type="RefSeq" id="WP_237378388.1">
    <property type="nucleotide sequence ID" value="NZ_CP071793.1"/>
</dbReference>
<dbReference type="Proteomes" id="UP000663929">
    <property type="component" value="Chromosome"/>
</dbReference>
<proteinExistence type="predicted"/>
<dbReference type="PROSITE" id="PS50296">
    <property type="entry name" value="SUI1"/>
    <property type="match status" value="1"/>
</dbReference>
<keyword evidence="5" id="KW-0396">Initiation factor</keyword>
<evidence type="ECO:0000256" key="1">
    <source>
        <dbReference type="ARBA" id="ARBA00022845"/>
    </source>
</evidence>
<keyword evidence="1" id="KW-0810">Translation regulation</keyword>
<dbReference type="InterPro" id="IPR001950">
    <property type="entry name" value="SUI1"/>
</dbReference>
<dbReference type="InterPro" id="IPR005872">
    <property type="entry name" value="SUI1_arc_bac"/>
</dbReference>
<dbReference type="Gene3D" id="3.30.780.10">
    <property type="entry name" value="SUI1-like domain"/>
    <property type="match status" value="1"/>
</dbReference>
<evidence type="ECO:0000313" key="5">
    <source>
        <dbReference type="EMBL" id="QTD48737.1"/>
    </source>
</evidence>
<sequence length="124" mass="13819">MARKKKERLDFSQMGELRQNPFADLAQSLGVAPANAAPAGDEPNVNSSSATHKPQPALLIRKEKRAKGKVVTCVYHLLDPHSYLKKLKTRFGTGGTIQDDVMELRGDHCEPIKDFFRAEGFKVR</sequence>
<accession>A0A8A4TGU2</accession>
<protein>
    <submittedName>
        <fullName evidence="5">Translation initiation factor</fullName>
    </submittedName>
</protein>
<evidence type="ECO:0000313" key="6">
    <source>
        <dbReference type="Proteomes" id="UP000663929"/>
    </source>
</evidence>
<feature type="region of interest" description="Disordered" evidence="3">
    <location>
        <begin position="33"/>
        <end position="57"/>
    </location>
</feature>
<evidence type="ECO:0000259" key="4">
    <source>
        <dbReference type="PROSITE" id="PS50296"/>
    </source>
</evidence>
<dbReference type="CDD" id="cd11567">
    <property type="entry name" value="YciH_like"/>
    <property type="match status" value="1"/>
</dbReference>
<evidence type="ECO:0000256" key="2">
    <source>
        <dbReference type="ARBA" id="ARBA00022917"/>
    </source>
</evidence>
<dbReference type="GO" id="GO:0006417">
    <property type="term" value="P:regulation of translation"/>
    <property type="evidence" value="ECO:0007669"/>
    <property type="project" value="UniProtKB-KW"/>
</dbReference>
<dbReference type="AlphaFoldDB" id="A0A8A4TGU2"/>
<organism evidence="5 6">
    <name type="scientific">Sulfidibacter corallicola</name>
    <dbReference type="NCBI Taxonomy" id="2818388"/>
    <lineage>
        <taxon>Bacteria</taxon>
        <taxon>Pseudomonadati</taxon>
        <taxon>Acidobacteriota</taxon>
        <taxon>Holophagae</taxon>
        <taxon>Acanthopleuribacterales</taxon>
        <taxon>Acanthopleuribacteraceae</taxon>
        <taxon>Sulfidibacter</taxon>
    </lineage>
</organism>
<dbReference type="KEGG" id="scor:J3U87_24415"/>
<dbReference type="EMBL" id="CP071793">
    <property type="protein sequence ID" value="QTD48737.1"/>
    <property type="molecule type" value="Genomic_DNA"/>
</dbReference>
<evidence type="ECO:0000256" key="3">
    <source>
        <dbReference type="SAM" id="MobiDB-lite"/>
    </source>
</evidence>
<dbReference type="GO" id="GO:0003743">
    <property type="term" value="F:translation initiation factor activity"/>
    <property type="evidence" value="ECO:0007669"/>
    <property type="project" value="UniProtKB-KW"/>
</dbReference>
<dbReference type="InterPro" id="IPR036877">
    <property type="entry name" value="SUI1_dom_sf"/>
</dbReference>
<dbReference type="Pfam" id="PF01253">
    <property type="entry name" value="SUI1"/>
    <property type="match status" value="1"/>
</dbReference>
<keyword evidence="2" id="KW-0648">Protein biosynthesis</keyword>
<dbReference type="SUPFAM" id="SSF55159">
    <property type="entry name" value="eIF1-like"/>
    <property type="match status" value="1"/>
</dbReference>
<reference evidence="5" key="1">
    <citation type="submission" date="2021-03" db="EMBL/GenBank/DDBJ databases">
        <title>Acanthopleuribacteraceae sp. M133.</title>
        <authorList>
            <person name="Wang G."/>
        </authorList>
    </citation>
    <scope>NUCLEOTIDE SEQUENCE</scope>
    <source>
        <strain evidence="5">M133</strain>
    </source>
</reference>